<evidence type="ECO:0000313" key="2">
    <source>
        <dbReference type="Proteomes" id="UP000593719"/>
    </source>
</evidence>
<dbReference type="RefSeq" id="WP_193149751.1">
    <property type="nucleotide sequence ID" value="NZ_CP041235.1"/>
</dbReference>
<organism evidence="1 2">
    <name type="scientific">Sulfurimonas sediminis</name>
    <dbReference type="NCBI Taxonomy" id="2590020"/>
    <lineage>
        <taxon>Bacteria</taxon>
        <taxon>Pseudomonadati</taxon>
        <taxon>Campylobacterota</taxon>
        <taxon>Epsilonproteobacteria</taxon>
        <taxon>Campylobacterales</taxon>
        <taxon>Sulfurimonadaceae</taxon>
        <taxon>Sulfurimonas</taxon>
    </lineage>
</organism>
<evidence type="ECO:0000313" key="1">
    <source>
        <dbReference type="EMBL" id="QOP43630.1"/>
    </source>
</evidence>
<dbReference type="EMBL" id="CP041235">
    <property type="protein sequence ID" value="QOP43630.1"/>
    <property type="molecule type" value="Genomic_DNA"/>
</dbReference>
<protein>
    <submittedName>
        <fullName evidence="1">Uncharacterized protein</fullName>
    </submittedName>
</protein>
<sequence>MQTFTLVEILRESRKINTVNDLLSNYNAVIELAKEDVKKIAIAKKIFFTDFDAVFSTAAKMLRNTLNKKHLKAVKRFLTCENIDDAANFIIQRLLNNMKNITTNQNYNEYAAPPKFSILHDNIKVYDSELERALQLSDLKKISAEKLKQNLKKIWEEAILDFDFDLIDFENLCASYGFSMEDVLDYNPYALPEMKGELTECGNTQLVLIF</sequence>
<name>A0A7M1B1W1_9BACT</name>
<keyword evidence="2" id="KW-1185">Reference proteome</keyword>
<accession>A0A7M1B1W1</accession>
<dbReference type="AlphaFoldDB" id="A0A7M1B1W1"/>
<dbReference type="KEGG" id="ssei:FJR45_06570"/>
<gene>
    <name evidence="1" type="ORF">FJR45_06570</name>
</gene>
<dbReference type="Proteomes" id="UP000593719">
    <property type="component" value="Chromosome"/>
</dbReference>
<reference evidence="1 2" key="1">
    <citation type="submission" date="2019-06" db="EMBL/GenBank/DDBJ databases">
        <title>Sulfurimonas gotlandica sp. nov., a chemoautotrophic and psychrotolerant epsilonproteobacterium isolated from a pelagic redoxcline, and an emended description of the genus Sulfurimonas.</title>
        <authorList>
            <person name="Wang S."/>
            <person name="Jiang L."/>
            <person name="Shao Z."/>
        </authorList>
    </citation>
    <scope>NUCLEOTIDE SEQUENCE [LARGE SCALE GENOMIC DNA]</scope>
    <source>
        <strain evidence="1 2">S2-6</strain>
    </source>
</reference>
<proteinExistence type="predicted"/>